<dbReference type="RefSeq" id="XP_022656787.1">
    <property type="nucleotide sequence ID" value="XM_022801052.1"/>
</dbReference>
<feature type="compositionally biased region" description="Low complexity" evidence="1">
    <location>
        <begin position="387"/>
        <end position="400"/>
    </location>
</feature>
<keyword evidence="2" id="KW-0812">Transmembrane</keyword>
<proteinExistence type="predicted"/>
<organism evidence="3 4">
    <name type="scientific">Varroa destructor</name>
    <name type="common">Honeybee mite</name>
    <dbReference type="NCBI Taxonomy" id="109461"/>
    <lineage>
        <taxon>Eukaryota</taxon>
        <taxon>Metazoa</taxon>
        <taxon>Ecdysozoa</taxon>
        <taxon>Arthropoda</taxon>
        <taxon>Chelicerata</taxon>
        <taxon>Arachnida</taxon>
        <taxon>Acari</taxon>
        <taxon>Parasitiformes</taxon>
        <taxon>Mesostigmata</taxon>
        <taxon>Gamasina</taxon>
        <taxon>Dermanyssoidea</taxon>
        <taxon>Varroidae</taxon>
        <taxon>Varroa</taxon>
    </lineage>
</organism>
<dbReference type="GeneID" id="111248554"/>
<evidence type="ECO:0000313" key="3">
    <source>
        <dbReference type="EnsemblMetazoa" id="XP_022656787"/>
    </source>
</evidence>
<feature type="transmembrane region" description="Helical" evidence="2">
    <location>
        <begin position="518"/>
        <end position="539"/>
    </location>
</feature>
<feature type="region of interest" description="Disordered" evidence="1">
    <location>
        <begin position="183"/>
        <end position="303"/>
    </location>
</feature>
<dbReference type="Proteomes" id="UP000594260">
    <property type="component" value="Unplaced"/>
</dbReference>
<keyword evidence="2" id="KW-0472">Membrane</keyword>
<feature type="compositionally biased region" description="Polar residues" evidence="1">
    <location>
        <begin position="199"/>
        <end position="211"/>
    </location>
</feature>
<accession>A0A7M7JWM2</accession>
<dbReference type="AlphaFoldDB" id="A0A7M7JWM2"/>
<evidence type="ECO:0000256" key="1">
    <source>
        <dbReference type="SAM" id="MobiDB-lite"/>
    </source>
</evidence>
<feature type="compositionally biased region" description="Gly residues" evidence="1">
    <location>
        <begin position="367"/>
        <end position="379"/>
    </location>
</feature>
<evidence type="ECO:0000256" key="2">
    <source>
        <dbReference type="SAM" id="Phobius"/>
    </source>
</evidence>
<dbReference type="EnsemblMetazoa" id="XM_022801052">
    <property type="protein sequence ID" value="XP_022656787"/>
    <property type="gene ID" value="LOC111248554"/>
</dbReference>
<feature type="compositionally biased region" description="Polar residues" evidence="1">
    <location>
        <begin position="246"/>
        <end position="256"/>
    </location>
</feature>
<feature type="region of interest" description="Disordered" evidence="1">
    <location>
        <begin position="341"/>
        <end position="423"/>
    </location>
</feature>
<protein>
    <submittedName>
        <fullName evidence="3">Uncharacterized protein</fullName>
    </submittedName>
</protein>
<feature type="compositionally biased region" description="Low complexity" evidence="1">
    <location>
        <begin position="212"/>
        <end position="233"/>
    </location>
</feature>
<keyword evidence="4" id="KW-1185">Reference proteome</keyword>
<keyword evidence="2" id="KW-1133">Transmembrane helix</keyword>
<feature type="compositionally biased region" description="Polar residues" evidence="1">
    <location>
        <begin position="348"/>
        <end position="361"/>
    </location>
</feature>
<name>A0A7M7JWM2_VARDE</name>
<evidence type="ECO:0000313" key="4">
    <source>
        <dbReference type="Proteomes" id="UP000594260"/>
    </source>
</evidence>
<sequence length="542" mass="62370">MACLLWQAANCQTHQEQQRSGEHILAAQNFLDRFCDFDGGWRNNRCYQYDEISRCENIFNQRRSMDACNAYNRFKDCVKEVLQRRCSRNDEQSFPSFLVERARELAWTCASVSGSNSYDSAGSRYINEHYGSNYDPNNPNLRYNNDNLYNQDRYHQDRYGIDRYNRPGYLPSQHSQDDELILHRAPDNSPNLGPHRPNYPTSSWPNYPHDSNSNNRDNYNTNNPNNPYNNLNEPHNRYNSDVDPYNRSNGTGSSPYDNRYGSGRYSSTNGFYNSHHENDHYNIKGQTTNDPYRRRNTNPFSQYNSTYGPYNSYGNNQSYLNPSSYNNSYTSSNYNNGLYNGRSSYSNDLHSPNYPNVRNDTYSPPRYGGGVRGGYGGPGSSQQDSINNNNNNNVGLTNNNDGTPFPPGPHRITTTSTTDSPHRSPFTDSYCLYKATDQIRDCESNHQRRQYNARRYHADERIKESCCATFDFKSCLRNALNNHCREYGYSTIESIIQQKVRDSDNDCRQFDAYRCTSGAALMGICSIVAILLNLVVVAIRSL</sequence>
<reference evidence="3" key="1">
    <citation type="submission" date="2021-01" db="UniProtKB">
        <authorList>
            <consortium name="EnsemblMetazoa"/>
        </authorList>
    </citation>
    <scope>IDENTIFICATION</scope>
</reference>